<evidence type="ECO:0000313" key="1">
    <source>
        <dbReference type="EMBL" id="SFM27643.1"/>
    </source>
</evidence>
<name>A0A1I4PJM4_9RHOB</name>
<proteinExistence type="predicted"/>
<dbReference type="EMBL" id="FOTQ01000005">
    <property type="protein sequence ID" value="SFM27643.1"/>
    <property type="molecule type" value="Genomic_DNA"/>
</dbReference>
<dbReference type="InterPro" id="IPR011738">
    <property type="entry name" value="Phage_CHP"/>
</dbReference>
<dbReference type="OrthoDB" id="8478788at2"/>
<dbReference type="Proteomes" id="UP000199144">
    <property type="component" value="Unassembled WGS sequence"/>
</dbReference>
<organism evidence="1 2">
    <name type="scientific">Shimia aestuarii</name>
    <dbReference type="NCBI Taxonomy" id="254406"/>
    <lineage>
        <taxon>Bacteria</taxon>
        <taxon>Pseudomonadati</taxon>
        <taxon>Pseudomonadota</taxon>
        <taxon>Alphaproteobacteria</taxon>
        <taxon>Rhodobacterales</taxon>
        <taxon>Roseobacteraceae</taxon>
    </lineage>
</organism>
<dbReference type="AlphaFoldDB" id="A0A1I4PJM4"/>
<protein>
    <recommendedName>
        <fullName evidence="3">Phage gp6-like head-tail connector protein</fullName>
    </recommendedName>
</protein>
<gene>
    <name evidence="1" type="ORF">SAMN04488042_105264</name>
</gene>
<evidence type="ECO:0000313" key="2">
    <source>
        <dbReference type="Proteomes" id="UP000199144"/>
    </source>
</evidence>
<reference evidence="1 2" key="1">
    <citation type="submission" date="2016-10" db="EMBL/GenBank/DDBJ databases">
        <authorList>
            <person name="de Groot N.N."/>
        </authorList>
    </citation>
    <scope>NUCLEOTIDE SEQUENCE [LARGE SCALE GENOMIC DNA]</scope>
    <source>
        <strain evidence="1 2">DSM 15283</strain>
    </source>
</reference>
<dbReference type="InterPro" id="IPR006450">
    <property type="entry name" value="Phage_HK97_gp6-like"/>
</dbReference>
<dbReference type="Gene3D" id="1.10.3230.30">
    <property type="entry name" value="Phage gp6-like head-tail connector protein"/>
    <property type="match status" value="1"/>
</dbReference>
<dbReference type="STRING" id="254406.SAMN04488042_105264"/>
<dbReference type="NCBIfam" id="TIGR02215">
    <property type="entry name" value="phage_chp_gp8"/>
    <property type="match status" value="1"/>
</dbReference>
<dbReference type="RefSeq" id="WP_093094432.1">
    <property type="nucleotide sequence ID" value="NZ_FOTQ01000005.1"/>
</dbReference>
<sequence length="199" mass="21533">MMLVEETSVPPSALPVDEFKAHLRLGSGFSDESLQDSVLESFLLAAMSAVEARTGKVLIARRFSWLLSGWRTAQAQGLPVSPVSTIESVALIDRQGDAVTVAPSAYRLVQDAQQPTLRPVGTCLPTIPMDGSVSIVFFAGFGSAWGDQPSDLAQAVFLLAAHYYEYRHETSLQSGCMPFGVTSLLERYRPVRMHMGAGL</sequence>
<keyword evidence="2" id="KW-1185">Reference proteome</keyword>
<evidence type="ECO:0008006" key="3">
    <source>
        <dbReference type="Google" id="ProtNLM"/>
    </source>
</evidence>
<accession>A0A1I4PJM4</accession>
<dbReference type="CDD" id="cd08054">
    <property type="entry name" value="gp6"/>
    <property type="match status" value="1"/>
</dbReference>
<dbReference type="NCBIfam" id="TIGR01560">
    <property type="entry name" value="put_DNA_pack"/>
    <property type="match status" value="1"/>
</dbReference>